<name>A0A3L9Y170_9RHOB</name>
<evidence type="ECO:0000313" key="1">
    <source>
        <dbReference type="EMBL" id="RMA40968.1"/>
    </source>
</evidence>
<organism evidence="1 2">
    <name type="scientific">Rhodophyticola porphyridii</name>
    <dbReference type="NCBI Taxonomy" id="1852017"/>
    <lineage>
        <taxon>Bacteria</taxon>
        <taxon>Pseudomonadati</taxon>
        <taxon>Pseudomonadota</taxon>
        <taxon>Alphaproteobacteria</taxon>
        <taxon>Rhodobacterales</taxon>
        <taxon>Roseobacteraceae</taxon>
        <taxon>Rhodophyticola</taxon>
    </lineage>
</organism>
<evidence type="ECO:0000313" key="2">
    <source>
        <dbReference type="Proteomes" id="UP000281343"/>
    </source>
</evidence>
<dbReference type="OrthoDB" id="7066078at2"/>
<dbReference type="InterPro" id="IPR029016">
    <property type="entry name" value="GAF-like_dom_sf"/>
</dbReference>
<dbReference type="RefSeq" id="WP_121899404.1">
    <property type="nucleotide sequence ID" value="NZ_RCNT01000010.1"/>
</dbReference>
<keyword evidence="2" id="KW-1185">Reference proteome</keyword>
<dbReference type="Gene3D" id="3.30.450.40">
    <property type="match status" value="1"/>
</dbReference>
<sequence>MPFDPGSDRAAERIFLADLATARNAPAVFAALHAFSDALLPVRLWTVMTVDESAGLARRAYTNMPDAYPVSGTKPIVQNEWFDIIQGRHECFVANTLSDIAKVFPDHELIGSLGCASVLNLPVVAGGEILATVNLLDGEGFFSSDRVARLADSLALPALTAMLAARHLSSAVR</sequence>
<proteinExistence type="predicted"/>
<gene>
    <name evidence="1" type="ORF">D9R08_17020</name>
</gene>
<accession>A0A3L9Y170</accession>
<dbReference type="SUPFAM" id="SSF55781">
    <property type="entry name" value="GAF domain-like"/>
    <property type="match status" value="1"/>
</dbReference>
<dbReference type="Proteomes" id="UP000281343">
    <property type="component" value="Unassembled WGS sequence"/>
</dbReference>
<dbReference type="EMBL" id="RCNT01000010">
    <property type="protein sequence ID" value="RMA40968.1"/>
    <property type="molecule type" value="Genomic_DNA"/>
</dbReference>
<dbReference type="AlphaFoldDB" id="A0A3L9Y170"/>
<reference evidence="1 2" key="1">
    <citation type="submission" date="2018-10" db="EMBL/GenBank/DDBJ databases">
        <authorList>
            <person name="Jung H.S."/>
            <person name="Jeon C.O."/>
        </authorList>
    </citation>
    <scope>NUCLEOTIDE SEQUENCE [LARGE SCALE GENOMIC DNA]</scope>
    <source>
        <strain evidence="1 2">MA-7-27</strain>
    </source>
</reference>
<protein>
    <submittedName>
        <fullName evidence="1">GAF domain-containing protein</fullName>
    </submittedName>
</protein>
<comment type="caution">
    <text evidence="1">The sequence shown here is derived from an EMBL/GenBank/DDBJ whole genome shotgun (WGS) entry which is preliminary data.</text>
</comment>